<proteinExistence type="predicted"/>
<protein>
    <submittedName>
        <fullName evidence="1">Uncharacterized protein</fullName>
    </submittedName>
</protein>
<dbReference type="AlphaFoldDB" id="A0A4Y2B632"/>
<reference evidence="1 2" key="1">
    <citation type="journal article" date="2019" name="Sci. Rep.">
        <title>Orb-weaving spider Araneus ventricosus genome elucidates the spidroin gene catalogue.</title>
        <authorList>
            <person name="Kono N."/>
            <person name="Nakamura H."/>
            <person name="Ohtoshi R."/>
            <person name="Moran D.A.P."/>
            <person name="Shinohara A."/>
            <person name="Yoshida Y."/>
            <person name="Fujiwara M."/>
            <person name="Mori M."/>
            <person name="Tomita M."/>
            <person name="Arakawa K."/>
        </authorList>
    </citation>
    <scope>NUCLEOTIDE SEQUENCE [LARGE SCALE GENOMIC DNA]</scope>
</reference>
<dbReference type="Proteomes" id="UP000499080">
    <property type="component" value="Unassembled WGS sequence"/>
</dbReference>
<name>A0A4Y2B632_ARAVE</name>
<evidence type="ECO:0000313" key="2">
    <source>
        <dbReference type="Proteomes" id="UP000499080"/>
    </source>
</evidence>
<organism evidence="1 2">
    <name type="scientific">Araneus ventricosus</name>
    <name type="common">Orbweaver spider</name>
    <name type="synonym">Epeira ventricosa</name>
    <dbReference type="NCBI Taxonomy" id="182803"/>
    <lineage>
        <taxon>Eukaryota</taxon>
        <taxon>Metazoa</taxon>
        <taxon>Ecdysozoa</taxon>
        <taxon>Arthropoda</taxon>
        <taxon>Chelicerata</taxon>
        <taxon>Arachnida</taxon>
        <taxon>Araneae</taxon>
        <taxon>Araneomorphae</taxon>
        <taxon>Entelegynae</taxon>
        <taxon>Araneoidea</taxon>
        <taxon>Araneidae</taxon>
        <taxon>Araneus</taxon>
    </lineage>
</organism>
<accession>A0A4Y2B632</accession>
<comment type="caution">
    <text evidence="1">The sequence shown here is derived from an EMBL/GenBank/DDBJ whole genome shotgun (WGS) entry which is preliminary data.</text>
</comment>
<gene>
    <name evidence="1" type="ORF">AVEN_218655_1</name>
</gene>
<sequence>MLTAAFASEIEGPELASPPSSISEDESSIKSFFSSMRETISSSLGASEQIKSFPWTLKLDIDEKSVPIFNPFKSVRCSWRLHANDTTGHFNPLGLPLFPLSKLAYQTPLYQKSFTPYFVVFAFVREARSPLPTIVFQFYGPARRMGNGTGRKGMDDPILTTPRQFLSDFGLSDVFWKRRAPNGADESLREYPTVIVLGLRLLFSIA</sequence>
<dbReference type="EMBL" id="BGPR01000051">
    <property type="protein sequence ID" value="GBL86909.1"/>
    <property type="molecule type" value="Genomic_DNA"/>
</dbReference>
<evidence type="ECO:0000313" key="1">
    <source>
        <dbReference type="EMBL" id="GBL86909.1"/>
    </source>
</evidence>
<keyword evidence="2" id="KW-1185">Reference proteome</keyword>